<sequence>MTQTAAYSVDAFIDDVREIFDSTEDALAQASGVAKRMELLLATPGWLEERLELPDEGGYGRYDLHLDEDYGHPGGGFWLMASVQKPEQDNLPHDHGAAWVVYGVYDGAIKQTKFRWFYPGEGVDSVQIQETGDFVQGDGKVAFFLPGEIHNTLNVTEGRTDGRAVVVRLESQKLDRVTRYQYNPGEGTMVVMDR</sequence>
<dbReference type="Gene3D" id="2.60.120.10">
    <property type="entry name" value="Jelly Rolls"/>
    <property type="match status" value="1"/>
</dbReference>
<evidence type="ECO:0000313" key="1">
    <source>
        <dbReference type="EMBL" id="CAI8012969.1"/>
    </source>
</evidence>
<keyword evidence="2" id="KW-1185">Reference proteome</keyword>
<accession>A0AA35WA39</accession>
<dbReference type="EMBL" id="CASHTH010001226">
    <property type="protein sequence ID" value="CAI8012969.1"/>
    <property type="molecule type" value="Genomic_DNA"/>
</dbReference>
<gene>
    <name evidence="1" type="ORF">GBAR_LOCUS8273</name>
</gene>
<protein>
    <recommendedName>
        <fullName evidence="3">Cysteine dioxygenase</fullName>
    </recommendedName>
</protein>
<proteinExistence type="predicted"/>
<evidence type="ECO:0000313" key="2">
    <source>
        <dbReference type="Proteomes" id="UP001174909"/>
    </source>
</evidence>
<reference evidence="1" key="1">
    <citation type="submission" date="2023-03" db="EMBL/GenBank/DDBJ databases">
        <authorList>
            <person name="Steffen K."/>
            <person name="Cardenas P."/>
        </authorList>
    </citation>
    <scope>NUCLEOTIDE SEQUENCE</scope>
</reference>
<dbReference type="Proteomes" id="UP001174909">
    <property type="component" value="Unassembled WGS sequence"/>
</dbReference>
<name>A0AA35WA39_GEOBA</name>
<organism evidence="1 2">
    <name type="scientific">Geodia barretti</name>
    <name type="common">Barrett's horny sponge</name>
    <dbReference type="NCBI Taxonomy" id="519541"/>
    <lineage>
        <taxon>Eukaryota</taxon>
        <taxon>Metazoa</taxon>
        <taxon>Porifera</taxon>
        <taxon>Demospongiae</taxon>
        <taxon>Heteroscleromorpha</taxon>
        <taxon>Tetractinellida</taxon>
        <taxon>Astrophorina</taxon>
        <taxon>Geodiidae</taxon>
        <taxon>Geodia</taxon>
    </lineage>
</organism>
<dbReference type="InterPro" id="IPR014710">
    <property type="entry name" value="RmlC-like_jellyroll"/>
</dbReference>
<evidence type="ECO:0008006" key="3">
    <source>
        <dbReference type="Google" id="ProtNLM"/>
    </source>
</evidence>
<dbReference type="AlphaFoldDB" id="A0AA35WA39"/>
<dbReference type="SUPFAM" id="SSF51182">
    <property type="entry name" value="RmlC-like cupins"/>
    <property type="match status" value="1"/>
</dbReference>
<comment type="caution">
    <text evidence="1">The sequence shown here is derived from an EMBL/GenBank/DDBJ whole genome shotgun (WGS) entry which is preliminary data.</text>
</comment>
<dbReference type="InterPro" id="IPR011051">
    <property type="entry name" value="RmlC_Cupin_sf"/>
</dbReference>